<dbReference type="GO" id="GO:0005524">
    <property type="term" value="F:ATP binding"/>
    <property type="evidence" value="ECO:0007669"/>
    <property type="project" value="InterPro"/>
</dbReference>
<dbReference type="GO" id="GO:0003677">
    <property type="term" value="F:DNA binding"/>
    <property type="evidence" value="ECO:0007669"/>
    <property type="project" value="InterPro"/>
</dbReference>
<accession>A0A4R8T054</accession>
<evidence type="ECO:0000313" key="4">
    <source>
        <dbReference type="EMBL" id="TEA09233.1"/>
    </source>
</evidence>
<dbReference type="InterPro" id="IPR027417">
    <property type="entry name" value="P-loop_NTPase"/>
</dbReference>
<proteinExistence type="predicted"/>
<dbReference type="AlphaFoldDB" id="A0A4R8T054"/>
<dbReference type="Gene3D" id="3.40.50.300">
    <property type="entry name" value="P-loop containing nucleotide triphosphate hydrolases"/>
    <property type="match status" value="1"/>
</dbReference>
<evidence type="ECO:0000259" key="3">
    <source>
        <dbReference type="Pfam" id="PF01580"/>
    </source>
</evidence>
<comment type="caution">
    <text evidence="4">The sequence shown here is derived from an EMBL/GenBank/DDBJ whole genome shotgun (WGS) entry which is preliminary data.</text>
</comment>
<evidence type="ECO:0000313" key="5">
    <source>
        <dbReference type="Proteomes" id="UP000294604"/>
    </source>
</evidence>
<name>A0A4R8T054_9MYCO</name>
<organism evidence="4 5">
    <name type="scientific">Mycobacteroides salmoniphilum</name>
    <dbReference type="NCBI Taxonomy" id="404941"/>
    <lineage>
        <taxon>Bacteria</taxon>
        <taxon>Bacillati</taxon>
        <taxon>Actinomycetota</taxon>
        <taxon>Actinomycetes</taxon>
        <taxon>Mycobacteriales</taxon>
        <taxon>Mycobacteriaceae</taxon>
        <taxon>Mycobacteroides</taxon>
    </lineage>
</organism>
<dbReference type="EMBL" id="PECL01000002">
    <property type="protein sequence ID" value="TEA09233.1"/>
    <property type="molecule type" value="Genomic_DNA"/>
</dbReference>
<sequence>MSTVIDALIVALTVAVLTSVYLIALVAAERFMSGFRFIPLALIIIVVTSILTTVSYLLSPLLWVLVWIALLVLATPLAAIKLTRTYPRRSIENLLTERISTVLGKDWARGISIKFSPDNIASTVIITIPKSMIPSDITPRLKATTAETLSGTWQSTVKDTRIILTRLIVKPDPPHLRDLKGIVCSPKAFTGTSKITHYQITDFGEVLGFTVKYTEEIAAAIALGHRKRDIQKLITERIDAGEGNSLSFEWETKERACTVKRSVFAGRIDNKPAVPVARSVEDALAIYPNLEIPVGEDELGNPVTWKLVGRGQPHGLFVGATGSGKSSTNMTTLAHTSLAGMCIIIVDFKCDKEFNGWRDWPNVHLVAQDVYSCLRAIAYVKELMDRRKEGGASLSALHGAPAPSVPILLIVDEFTVCTKLLDPLWRQFRKDDKSLPPTPPTIEDAGSILREGRSLLVHEASSLQRATADNIPREFVFNSPFTIQCGPSDSTTSFNLWDDADIGQTIPYGVPGRALTRGPSGFVQFQGYFTPDPATAKTDRDLAVLESLRPPVSLYPRMVIDMPDADKIERWDQIVTAPIVSADSRPDLDPLSPKFTPRRVYRVDTTSKIINAASMQLVTITGAAAPAPAVVDEPEIDEPIDDDPDQDLEELDTQDDTDEPDPQPDPEPQKRRRATRSEPTQIRSIQGEAFSKPTRR</sequence>
<feature type="transmembrane region" description="Helical" evidence="2">
    <location>
        <begin position="64"/>
        <end position="82"/>
    </location>
</feature>
<feature type="region of interest" description="Disordered" evidence="1">
    <location>
        <begin position="634"/>
        <end position="696"/>
    </location>
</feature>
<feature type="transmembrane region" description="Helical" evidence="2">
    <location>
        <begin position="40"/>
        <end position="58"/>
    </location>
</feature>
<feature type="transmembrane region" description="Helical" evidence="2">
    <location>
        <begin position="6"/>
        <end position="28"/>
    </location>
</feature>
<evidence type="ECO:0000256" key="2">
    <source>
        <dbReference type="SAM" id="Phobius"/>
    </source>
</evidence>
<dbReference type="RefSeq" id="WP_134080929.1">
    <property type="nucleotide sequence ID" value="NZ_PECL01000002.1"/>
</dbReference>
<gene>
    <name evidence="4" type="ORF">CCUG60884_00223</name>
</gene>
<dbReference type="SUPFAM" id="SSF52540">
    <property type="entry name" value="P-loop containing nucleoside triphosphate hydrolases"/>
    <property type="match status" value="1"/>
</dbReference>
<evidence type="ECO:0000256" key="1">
    <source>
        <dbReference type="SAM" id="MobiDB-lite"/>
    </source>
</evidence>
<reference evidence="4 5" key="1">
    <citation type="journal article" date="2019" name="Sci. Rep.">
        <title>Extended insight into the Mycobacterium chelonae-abscessus complex through whole genome sequencing of Mycobacterium salmoniphilum outbreak and Mycobacterium salmoniphilum-like strains.</title>
        <authorList>
            <person name="Behra P.R.K."/>
            <person name="Das S."/>
            <person name="Pettersson B.M.F."/>
            <person name="Shirreff L."/>
            <person name="DuCote T."/>
            <person name="Jacobsson K.G."/>
            <person name="Ennis D.G."/>
            <person name="Kirsebom L.A."/>
        </authorList>
    </citation>
    <scope>NUCLEOTIDE SEQUENCE [LARGE SCALE GENOMIC DNA]</scope>
    <source>
        <strain evidence="4 5">CCUG 60884</strain>
    </source>
</reference>
<dbReference type="Pfam" id="PF01580">
    <property type="entry name" value="FtsK_SpoIIIE"/>
    <property type="match status" value="1"/>
</dbReference>
<feature type="domain" description="FtsK" evidence="3">
    <location>
        <begin position="287"/>
        <end position="389"/>
    </location>
</feature>
<protein>
    <submittedName>
        <fullName evidence="4">FtsK/SpoIIIE family protein</fullName>
    </submittedName>
</protein>
<keyword evidence="2" id="KW-0812">Transmembrane</keyword>
<keyword evidence="2" id="KW-1133">Transmembrane helix</keyword>
<dbReference type="Proteomes" id="UP000294604">
    <property type="component" value="Unassembled WGS sequence"/>
</dbReference>
<feature type="compositionally biased region" description="Acidic residues" evidence="1">
    <location>
        <begin position="634"/>
        <end position="664"/>
    </location>
</feature>
<dbReference type="InterPro" id="IPR002543">
    <property type="entry name" value="FtsK_dom"/>
</dbReference>
<keyword evidence="2" id="KW-0472">Membrane</keyword>